<sequence>MRLLQRLYCICKEAAVRYQPYVGLEVHAQIMTRTKLFSSAEFDDSAHVNSCIALFDMGLPGTLPVLNKSAVMKGIAAGLALNCKIPKRCKFERKHYFYADLPIGYQITQRDQPIAHSGFFEFYVYSDDNSFVPYKKRINIMRIQLENDSGRIVHDLSNNRSLIDLNRAGVGLLEIVTSPDITSALEAYCFTQQLRLTLMANNLCGGEMQKGQFRVDVNISLGEASSGNFGVRTEIKNLNSLRMVRRAIDNEIARQRQILLSGSSVINETLTVDCSGHAVTMREKEVETDYRFLPETNLPPVHIKEEWIKTCKSMIVKPSYLKCIEEYGIEPRTALKIASEKSVTKFFEKILAICKTVKVIPVLVEWVYSLQTICHNCNKPFPPSGQLPKETFIGHFVEAIELFHAKKLTKLTTFDLLRRYVRNELNNSPTETANVETLWRIADKDDIIRIFEKVMLDNSELVAKVRKNGAKKHFTKLRTAVLNECNRQIEADEISELIMQRICEKKKV</sequence>
<dbReference type="PANTHER" id="PTHR11659">
    <property type="entry name" value="GLUTAMYL-TRNA GLN AMIDOTRANSFERASE SUBUNIT B MITOCHONDRIAL AND PROKARYOTIC PET112-RELATED"/>
    <property type="match status" value="1"/>
</dbReference>
<dbReference type="OrthoDB" id="1722066at2759"/>
<dbReference type="InterPro" id="IPR014746">
    <property type="entry name" value="Gln_synth/guanido_kin_cat_dom"/>
</dbReference>
<dbReference type="NCBIfam" id="NF004012">
    <property type="entry name" value="PRK05477.1-2"/>
    <property type="match status" value="1"/>
</dbReference>
<dbReference type="PROSITE" id="PS01234">
    <property type="entry name" value="GATB"/>
    <property type="match status" value="1"/>
</dbReference>
<dbReference type="SUPFAM" id="SSF55931">
    <property type="entry name" value="Glutamine synthetase/guanido kinase"/>
    <property type="match status" value="1"/>
</dbReference>
<evidence type="ECO:0000256" key="5">
    <source>
        <dbReference type="HAMAP-Rule" id="MF_03147"/>
    </source>
</evidence>
<keyword evidence="2 5" id="KW-0547">Nucleotide-binding</keyword>
<evidence type="ECO:0000256" key="3">
    <source>
        <dbReference type="ARBA" id="ARBA00022840"/>
    </source>
</evidence>
<comment type="catalytic activity">
    <reaction evidence="5">
        <text>L-glutamyl-tRNA(Gln) + L-glutamine + ATP + H2O = L-glutaminyl-tRNA(Gln) + L-glutamate + ADP + phosphate + H(+)</text>
        <dbReference type="Rhea" id="RHEA:17521"/>
        <dbReference type="Rhea" id="RHEA-COMP:9681"/>
        <dbReference type="Rhea" id="RHEA-COMP:9684"/>
        <dbReference type="ChEBI" id="CHEBI:15377"/>
        <dbReference type="ChEBI" id="CHEBI:15378"/>
        <dbReference type="ChEBI" id="CHEBI:29985"/>
        <dbReference type="ChEBI" id="CHEBI:30616"/>
        <dbReference type="ChEBI" id="CHEBI:43474"/>
        <dbReference type="ChEBI" id="CHEBI:58359"/>
        <dbReference type="ChEBI" id="CHEBI:78520"/>
        <dbReference type="ChEBI" id="CHEBI:78521"/>
        <dbReference type="ChEBI" id="CHEBI:456216"/>
    </reaction>
</comment>
<dbReference type="Pfam" id="PF02934">
    <property type="entry name" value="GatB_N"/>
    <property type="match status" value="1"/>
</dbReference>
<keyword evidence="1 5" id="KW-0436">Ligase</keyword>
<name>A0A0N5D7H9_THECL</name>
<keyword evidence="3 5" id="KW-0067">ATP-binding</keyword>
<comment type="subunit">
    <text evidence="5">Subunit of the heterotrimeric GatCAB amidotransferase (AdT) complex, composed of A, B and C subunits.</text>
</comment>
<dbReference type="AlphaFoldDB" id="A0A0N5D7H9"/>
<dbReference type="GO" id="GO:0032543">
    <property type="term" value="P:mitochondrial translation"/>
    <property type="evidence" value="ECO:0007669"/>
    <property type="project" value="UniProtKB-UniRule"/>
</dbReference>
<dbReference type="InterPro" id="IPR004413">
    <property type="entry name" value="GatB"/>
</dbReference>
<comment type="subcellular location">
    <subcellularLocation>
        <location evidence="5">Mitochondrion</location>
    </subcellularLocation>
</comment>
<dbReference type="STRING" id="103827.A0A0N5D7H9"/>
<evidence type="ECO:0000259" key="6">
    <source>
        <dbReference type="Pfam" id="PF02934"/>
    </source>
</evidence>
<dbReference type="InterPro" id="IPR006075">
    <property type="entry name" value="Asn/Gln-tRNA_Trfase_suB/E_cat"/>
</dbReference>
<comment type="function">
    <text evidence="5">Allows the formation of correctly charged Gln-tRNA(Gln) through the transamidation of misacylated Glu-tRNA(Gln) in the mitochondria. The reaction takes place in the presence of glutamine and ATP through an activated gamma-phospho-Glu-tRNA(Gln).</text>
</comment>
<reference evidence="7 8" key="2">
    <citation type="submission" date="2018-11" db="EMBL/GenBank/DDBJ databases">
        <authorList>
            <consortium name="Pathogen Informatics"/>
        </authorList>
    </citation>
    <scope>NUCLEOTIDE SEQUENCE [LARGE SCALE GENOMIC DNA]</scope>
</reference>
<dbReference type="OMA" id="CFVQQLR"/>
<keyword evidence="4 5" id="KW-0648">Protein biosynthesis</keyword>
<evidence type="ECO:0000313" key="9">
    <source>
        <dbReference type="WBParaSite" id="TCLT_0000902701-mRNA-1"/>
    </source>
</evidence>
<evidence type="ECO:0000313" key="7">
    <source>
        <dbReference type="EMBL" id="VDN06615.1"/>
    </source>
</evidence>
<reference evidence="9" key="1">
    <citation type="submission" date="2016-04" db="UniProtKB">
        <authorList>
            <consortium name="WormBaseParasite"/>
        </authorList>
    </citation>
    <scope>IDENTIFICATION</scope>
</reference>
<evidence type="ECO:0000256" key="2">
    <source>
        <dbReference type="ARBA" id="ARBA00022741"/>
    </source>
</evidence>
<proteinExistence type="inferred from homology"/>
<comment type="similarity">
    <text evidence="5">Belongs to the GatB/GatE family. GatB subfamily.</text>
</comment>
<dbReference type="GO" id="GO:0050567">
    <property type="term" value="F:glutaminyl-tRNA synthase (glutamine-hydrolyzing) activity"/>
    <property type="evidence" value="ECO:0007669"/>
    <property type="project" value="UniProtKB-UniRule"/>
</dbReference>
<protein>
    <recommendedName>
        <fullName evidence="5">Glutamyl-tRNA(Gln) amidotransferase subunit B, mitochondrial</fullName>
        <shortName evidence="5">Glu-AdT subunit B</shortName>
        <ecNumber evidence="5">6.3.5.-</ecNumber>
    </recommendedName>
</protein>
<accession>A0A0N5D7H9</accession>
<dbReference type="WBParaSite" id="TCLT_0000902701-mRNA-1">
    <property type="protein sequence ID" value="TCLT_0000902701-mRNA-1"/>
    <property type="gene ID" value="TCLT_0000902701"/>
</dbReference>
<dbReference type="InterPro" id="IPR017958">
    <property type="entry name" value="Gln-tRNA_amidoTrfase_suB_CS"/>
</dbReference>
<dbReference type="EMBL" id="UYYF01004718">
    <property type="protein sequence ID" value="VDN06615.1"/>
    <property type="molecule type" value="Genomic_DNA"/>
</dbReference>
<dbReference type="GO" id="GO:0070681">
    <property type="term" value="P:glutaminyl-tRNAGln biosynthesis via transamidation"/>
    <property type="evidence" value="ECO:0007669"/>
    <property type="project" value="UniProtKB-UniRule"/>
</dbReference>
<feature type="domain" description="Aspartyl/Glutamyl-tRNA(Gln) amidotransferase subunit B/E catalytic" evidence="6">
    <location>
        <begin position="21"/>
        <end position="309"/>
    </location>
</feature>
<evidence type="ECO:0000256" key="4">
    <source>
        <dbReference type="ARBA" id="ARBA00022917"/>
    </source>
</evidence>
<evidence type="ECO:0000256" key="1">
    <source>
        <dbReference type="ARBA" id="ARBA00022598"/>
    </source>
</evidence>
<dbReference type="EC" id="6.3.5.-" evidence="5"/>
<dbReference type="GO" id="GO:0005739">
    <property type="term" value="C:mitochondrion"/>
    <property type="evidence" value="ECO:0007669"/>
    <property type="project" value="UniProtKB-SubCell"/>
</dbReference>
<keyword evidence="5" id="KW-0496">Mitochondrion</keyword>
<dbReference type="NCBIfam" id="TIGR00133">
    <property type="entry name" value="gatB"/>
    <property type="match status" value="1"/>
</dbReference>
<keyword evidence="8" id="KW-1185">Reference proteome</keyword>
<dbReference type="PANTHER" id="PTHR11659:SF0">
    <property type="entry name" value="GLUTAMYL-TRNA(GLN) AMIDOTRANSFERASE SUBUNIT B, MITOCHONDRIAL"/>
    <property type="match status" value="1"/>
</dbReference>
<dbReference type="GO" id="GO:0005524">
    <property type="term" value="F:ATP binding"/>
    <property type="evidence" value="ECO:0007669"/>
    <property type="project" value="UniProtKB-KW"/>
</dbReference>
<dbReference type="GO" id="GO:0030956">
    <property type="term" value="C:glutamyl-tRNA(Gln) amidotransferase complex"/>
    <property type="evidence" value="ECO:0007669"/>
    <property type="project" value="UniProtKB-UniRule"/>
</dbReference>
<evidence type="ECO:0000313" key="8">
    <source>
        <dbReference type="Proteomes" id="UP000276776"/>
    </source>
</evidence>
<dbReference type="InterPro" id="IPR017959">
    <property type="entry name" value="Asn/Gln-tRNA_amidoTrfase_suB/E"/>
</dbReference>
<dbReference type="HAMAP" id="MF_00121">
    <property type="entry name" value="GatB"/>
    <property type="match status" value="1"/>
</dbReference>
<gene>
    <name evidence="7" type="ORF">TCLT_LOCUS9016</name>
</gene>
<dbReference type="Proteomes" id="UP000276776">
    <property type="component" value="Unassembled WGS sequence"/>
</dbReference>
<organism evidence="9">
    <name type="scientific">Thelazia callipaeda</name>
    <name type="common">Oriental eyeworm</name>
    <name type="synonym">Parasitic nematode</name>
    <dbReference type="NCBI Taxonomy" id="103827"/>
    <lineage>
        <taxon>Eukaryota</taxon>
        <taxon>Metazoa</taxon>
        <taxon>Ecdysozoa</taxon>
        <taxon>Nematoda</taxon>
        <taxon>Chromadorea</taxon>
        <taxon>Rhabditida</taxon>
        <taxon>Spirurina</taxon>
        <taxon>Spiruromorpha</taxon>
        <taxon>Thelazioidea</taxon>
        <taxon>Thelaziidae</taxon>
        <taxon>Thelazia</taxon>
    </lineage>
</organism>